<organism evidence="1 2">
    <name type="scientific">Collybia nuda</name>
    <dbReference type="NCBI Taxonomy" id="64659"/>
    <lineage>
        <taxon>Eukaryota</taxon>
        <taxon>Fungi</taxon>
        <taxon>Dikarya</taxon>
        <taxon>Basidiomycota</taxon>
        <taxon>Agaricomycotina</taxon>
        <taxon>Agaricomycetes</taxon>
        <taxon>Agaricomycetidae</taxon>
        <taxon>Agaricales</taxon>
        <taxon>Tricholomatineae</taxon>
        <taxon>Clitocybaceae</taxon>
        <taxon>Collybia</taxon>
    </lineage>
</organism>
<sequence>MEIIEFASICFISQLLLNFRVDSPSPSRKMRSVLGLVSPTHHVASGYTRTPAFHRIASHEMGPQ</sequence>
<protein>
    <submittedName>
        <fullName evidence="1">Uncharacterized protein</fullName>
    </submittedName>
</protein>
<dbReference type="Proteomes" id="UP000807353">
    <property type="component" value="Unassembled WGS sequence"/>
</dbReference>
<comment type="caution">
    <text evidence="1">The sequence shown here is derived from an EMBL/GenBank/DDBJ whole genome shotgun (WGS) entry which is preliminary data.</text>
</comment>
<evidence type="ECO:0000313" key="2">
    <source>
        <dbReference type="Proteomes" id="UP000807353"/>
    </source>
</evidence>
<reference evidence="1" key="1">
    <citation type="submission" date="2020-11" db="EMBL/GenBank/DDBJ databases">
        <authorList>
            <consortium name="DOE Joint Genome Institute"/>
            <person name="Ahrendt S."/>
            <person name="Riley R."/>
            <person name="Andreopoulos W."/>
            <person name="Labutti K."/>
            <person name="Pangilinan J."/>
            <person name="Ruiz-Duenas F.J."/>
            <person name="Barrasa J.M."/>
            <person name="Sanchez-Garcia M."/>
            <person name="Camarero S."/>
            <person name="Miyauchi S."/>
            <person name="Serrano A."/>
            <person name="Linde D."/>
            <person name="Babiker R."/>
            <person name="Drula E."/>
            <person name="Ayuso-Fernandez I."/>
            <person name="Pacheco R."/>
            <person name="Padilla G."/>
            <person name="Ferreira P."/>
            <person name="Barriuso J."/>
            <person name="Kellner H."/>
            <person name="Castanera R."/>
            <person name="Alfaro M."/>
            <person name="Ramirez L."/>
            <person name="Pisabarro A.G."/>
            <person name="Kuo A."/>
            <person name="Tritt A."/>
            <person name="Lipzen A."/>
            <person name="He G."/>
            <person name="Yan M."/>
            <person name="Ng V."/>
            <person name="Cullen D."/>
            <person name="Martin F."/>
            <person name="Rosso M.-N."/>
            <person name="Henrissat B."/>
            <person name="Hibbett D."/>
            <person name="Martinez A.T."/>
            <person name="Grigoriev I.V."/>
        </authorList>
    </citation>
    <scope>NUCLEOTIDE SEQUENCE</scope>
    <source>
        <strain evidence="1">CBS 247.69</strain>
    </source>
</reference>
<gene>
    <name evidence="1" type="ORF">BDZ94DRAFT_1253470</name>
</gene>
<dbReference type="EMBL" id="MU150246">
    <property type="protein sequence ID" value="KAF9465580.1"/>
    <property type="molecule type" value="Genomic_DNA"/>
</dbReference>
<name>A0A9P6CKQ5_9AGAR</name>
<dbReference type="AlphaFoldDB" id="A0A9P6CKQ5"/>
<evidence type="ECO:0000313" key="1">
    <source>
        <dbReference type="EMBL" id="KAF9465580.1"/>
    </source>
</evidence>
<proteinExistence type="predicted"/>
<accession>A0A9P6CKQ5</accession>
<keyword evidence="2" id="KW-1185">Reference proteome</keyword>